<reference evidence="3 4" key="1">
    <citation type="submission" date="2023-03" db="EMBL/GenBank/DDBJ databases">
        <title>Bacillus Genome Sequencing.</title>
        <authorList>
            <person name="Dunlap C."/>
        </authorList>
    </citation>
    <scope>NUCLEOTIDE SEQUENCE [LARGE SCALE GENOMIC DNA]</scope>
    <source>
        <strain evidence="3 4">NRS-1717</strain>
    </source>
</reference>
<gene>
    <name evidence="3" type="ORF">P9271_20175</name>
</gene>
<evidence type="ECO:0000256" key="2">
    <source>
        <dbReference type="SAM" id="Phobius"/>
    </source>
</evidence>
<dbReference type="GeneID" id="301142226"/>
<feature type="transmembrane region" description="Helical" evidence="2">
    <location>
        <begin position="187"/>
        <end position="202"/>
    </location>
</feature>
<evidence type="ECO:0000313" key="3">
    <source>
        <dbReference type="EMBL" id="MED4403631.1"/>
    </source>
</evidence>
<evidence type="ECO:0000313" key="4">
    <source>
        <dbReference type="Proteomes" id="UP001342826"/>
    </source>
</evidence>
<dbReference type="InterPro" id="IPR019286">
    <property type="entry name" value="DUF2339_TM"/>
</dbReference>
<dbReference type="RefSeq" id="WP_066232667.1">
    <property type="nucleotide sequence ID" value="NZ_JARTFQ010000006.1"/>
</dbReference>
<keyword evidence="2" id="KW-0812">Transmembrane</keyword>
<name>A0ABU6P637_9BACI</name>
<sequence>MEEKRDRIEELEKRVDELRKEAYELKSIILELKRETPSKQANVEEVKAKEENQLLLSTPIKEPQPVDWEKRIGQVWLPRIFIFVLLLGIIWAFKAASDYGLMQPPLKIAFGFIAAVVLIFLGHNQIAKSRNALGQVLLGGSVILLFIDTFAMHILYGMIPGIIAFILNVLWIGLGIYFAYRYKSEPLAILTSIGGYLIPFLLENRDPNIVNFVIFETIFYCIMLLFAWKRKFVYLYTVTFALLHITLLAGSFLSGAGDIRIFGLAVIIQHILLLVTFFKEHSFIKVQMTVLFTSFILTVCWIGSTFQENQYELIVLFSFLLYSYLSVYFWKKNQERLTAALSISTVALVIFLLSKFDTENIQGLLMIQGLITAYLAMKAKTKFSFIIGIVIYTISALLTFGGMFHSIFSIEFINWLILLISLWVLTKLLSLAEQLKESDKETLRKTIFITFLIVFLIFVSLFVGVLTTDLSLNIQYMTVSFSWAVYALAAIMLGVTKENKILRVFGLILLFVTLAKLILIDLIATSIFIRAILFIGLGIIGVVGSRIFYVKKEK</sequence>
<protein>
    <submittedName>
        <fullName evidence="3">DUF2339 domain-containing protein</fullName>
    </submittedName>
</protein>
<feature type="transmembrane region" description="Helical" evidence="2">
    <location>
        <begin position="360"/>
        <end position="376"/>
    </location>
</feature>
<feature type="transmembrane region" description="Helical" evidence="2">
    <location>
        <begin position="527"/>
        <end position="549"/>
    </location>
</feature>
<feature type="transmembrane region" description="Helical" evidence="2">
    <location>
        <begin position="313"/>
        <end position="330"/>
    </location>
</feature>
<proteinExistence type="predicted"/>
<dbReference type="EMBL" id="JARTFS010000018">
    <property type="protein sequence ID" value="MED4403631.1"/>
    <property type="molecule type" value="Genomic_DNA"/>
</dbReference>
<feature type="transmembrane region" description="Helical" evidence="2">
    <location>
        <begin position="383"/>
        <end position="401"/>
    </location>
</feature>
<feature type="transmembrane region" description="Helical" evidence="2">
    <location>
        <begin position="407"/>
        <end position="426"/>
    </location>
</feature>
<feature type="transmembrane region" description="Helical" evidence="2">
    <location>
        <begin position="474"/>
        <end position="495"/>
    </location>
</feature>
<keyword evidence="2" id="KW-0472">Membrane</keyword>
<keyword evidence="2" id="KW-1133">Transmembrane helix</keyword>
<dbReference type="CDD" id="cd14686">
    <property type="entry name" value="bZIP"/>
    <property type="match status" value="1"/>
</dbReference>
<organism evidence="3 4">
    <name type="scientific">Metabacillus fastidiosus</name>
    <dbReference type="NCBI Taxonomy" id="1458"/>
    <lineage>
        <taxon>Bacteria</taxon>
        <taxon>Bacillati</taxon>
        <taxon>Bacillota</taxon>
        <taxon>Bacilli</taxon>
        <taxon>Bacillales</taxon>
        <taxon>Bacillaceae</taxon>
        <taxon>Metabacillus</taxon>
    </lineage>
</organism>
<feature type="transmembrane region" description="Helical" evidence="2">
    <location>
        <begin position="136"/>
        <end position="156"/>
    </location>
</feature>
<feature type="transmembrane region" description="Helical" evidence="2">
    <location>
        <begin position="105"/>
        <end position="124"/>
    </location>
</feature>
<dbReference type="Proteomes" id="UP001342826">
    <property type="component" value="Unassembled WGS sequence"/>
</dbReference>
<feature type="transmembrane region" description="Helical" evidence="2">
    <location>
        <begin position="447"/>
        <end position="468"/>
    </location>
</feature>
<comment type="caution">
    <text evidence="3">The sequence shown here is derived from an EMBL/GenBank/DDBJ whole genome shotgun (WGS) entry which is preliminary data.</text>
</comment>
<accession>A0ABU6P637</accession>
<feature type="transmembrane region" description="Helical" evidence="2">
    <location>
        <begin position="337"/>
        <end position="354"/>
    </location>
</feature>
<feature type="coiled-coil region" evidence="1">
    <location>
        <begin position="1"/>
        <end position="35"/>
    </location>
</feature>
<keyword evidence="4" id="KW-1185">Reference proteome</keyword>
<feature type="transmembrane region" description="Helical" evidence="2">
    <location>
        <begin position="162"/>
        <end position="180"/>
    </location>
</feature>
<feature type="transmembrane region" description="Helical" evidence="2">
    <location>
        <begin position="208"/>
        <end position="226"/>
    </location>
</feature>
<feature type="transmembrane region" description="Helical" evidence="2">
    <location>
        <begin position="259"/>
        <end position="278"/>
    </location>
</feature>
<feature type="transmembrane region" description="Helical" evidence="2">
    <location>
        <begin position="502"/>
        <end position="521"/>
    </location>
</feature>
<evidence type="ECO:0000256" key="1">
    <source>
        <dbReference type="SAM" id="Coils"/>
    </source>
</evidence>
<feature type="transmembrane region" description="Helical" evidence="2">
    <location>
        <begin position="290"/>
        <end position="307"/>
    </location>
</feature>
<keyword evidence="1" id="KW-0175">Coiled coil</keyword>
<feature type="transmembrane region" description="Helical" evidence="2">
    <location>
        <begin position="233"/>
        <end position="253"/>
    </location>
</feature>
<dbReference type="Pfam" id="PF10101">
    <property type="entry name" value="DUF2339"/>
    <property type="match status" value="1"/>
</dbReference>
<dbReference type="PANTHER" id="PTHR38434">
    <property type="entry name" value="BLL2549 PROTEIN"/>
    <property type="match status" value="1"/>
</dbReference>
<dbReference type="PANTHER" id="PTHR38434:SF1">
    <property type="entry name" value="BLL2549 PROTEIN"/>
    <property type="match status" value="1"/>
</dbReference>
<feature type="transmembrane region" description="Helical" evidence="2">
    <location>
        <begin position="76"/>
        <end position="93"/>
    </location>
</feature>